<dbReference type="Proteomes" id="UP001595533">
    <property type="component" value="Unassembled WGS sequence"/>
</dbReference>
<keyword evidence="4 6" id="KW-0378">Hydrolase</keyword>
<keyword evidence="8" id="KW-1185">Reference proteome</keyword>
<dbReference type="NCBIfam" id="TIGR03814">
    <property type="entry name" value="Gln_ase"/>
    <property type="match status" value="1"/>
</dbReference>
<proteinExistence type="inferred from homology"/>
<feature type="binding site" evidence="6">
    <location>
        <position position="165"/>
    </location>
    <ligand>
        <name>substrate</name>
    </ligand>
</feature>
<evidence type="ECO:0000313" key="7">
    <source>
        <dbReference type="EMBL" id="MFC3195349.1"/>
    </source>
</evidence>
<evidence type="ECO:0000256" key="2">
    <source>
        <dbReference type="ARBA" id="ARBA00011881"/>
    </source>
</evidence>
<feature type="binding site" evidence="6">
    <location>
        <position position="158"/>
    </location>
    <ligand>
        <name>substrate</name>
    </ligand>
</feature>
<comment type="subunit">
    <text evidence="2 6">Homotetramer.</text>
</comment>
<dbReference type="HAMAP" id="MF_00313">
    <property type="entry name" value="Glutaminase"/>
    <property type="match status" value="1"/>
</dbReference>
<reference evidence="8" key="1">
    <citation type="journal article" date="2019" name="Int. J. Syst. Evol. Microbiol.">
        <title>The Global Catalogue of Microorganisms (GCM) 10K type strain sequencing project: providing services to taxonomists for standard genome sequencing and annotation.</title>
        <authorList>
            <consortium name="The Broad Institute Genomics Platform"/>
            <consortium name="The Broad Institute Genome Sequencing Center for Infectious Disease"/>
            <person name="Wu L."/>
            <person name="Ma J."/>
        </authorList>
    </citation>
    <scope>NUCLEOTIDE SEQUENCE [LARGE SCALE GENOMIC DNA]</scope>
    <source>
        <strain evidence="8">KCTC 42953</strain>
    </source>
</reference>
<sequence>MADFQSIIDDIHQQIIAQKNYGEVAGYIPELSDIDPEKFGVSLITVNGVCYQAGDSQDLFSLQSIVKVLLLSMAYTRLGGRLWQRVGVEPSGTPFNSLGTLEYDQGIPRNPFSNAGAIVVCDVLLDLYENPRQALLDMVRRLADDDTIQYDPAVAASEKAEGYRNVALANFVRSLGNIHNDVDAVLALYFDCCSIAINTEQLCRLFLVFANNGQTLDEHYQLLNVSQTKRMNAIMLTCGFYDEAGDFAYQVGLPGKSGVGGGIVAVLPGHFSIAVWSPRLNEKGNSFRGLQFLEQFTTKTQLSIF</sequence>
<dbReference type="SUPFAM" id="SSF56601">
    <property type="entry name" value="beta-lactamase/transpeptidase-like"/>
    <property type="match status" value="1"/>
</dbReference>
<dbReference type="InterPro" id="IPR012338">
    <property type="entry name" value="Beta-lactam/transpept-like"/>
</dbReference>
<dbReference type="Gene3D" id="3.40.710.10">
    <property type="entry name" value="DD-peptidase/beta-lactamase superfamily"/>
    <property type="match status" value="1"/>
</dbReference>
<feature type="binding site" evidence="6">
    <location>
        <position position="241"/>
    </location>
    <ligand>
        <name>substrate</name>
    </ligand>
</feature>
<organism evidence="7 8">
    <name type="scientific">Marinicella sediminis</name>
    <dbReference type="NCBI Taxonomy" id="1792834"/>
    <lineage>
        <taxon>Bacteria</taxon>
        <taxon>Pseudomonadati</taxon>
        <taxon>Pseudomonadota</taxon>
        <taxon>Gammaproteobacteria</taxon>
        <taxon>Lysobacterales</taxon>
        <taxon>Marinicellaceae</taxon>
        <taxon>Marinicella</taxon>
    </lineage>
</organism>
<name>A0ABV7JB54_9GAMM</name>
<feature type="binding site" evidence="6">
    <location>
        <position position="64"/>
    </location>
    <ligand>
        <name>substrate</name>
    </ligand>
</feature>
<keyword evidence="6" id="KW-0007">Acetylation</keyword>
<protein>
    <recommendedName>
        <fullName evidence="3 6">Glutaminase</fullName>
        <ecNumber evidence="3 6">3.5.1.2</ecNumber>
    </recommendedName>
</protein>
<dbReference type="Pfam" id="PF04960">
    <property type="entry name" value="Glutaminase"/>
    <property type="match status" value="1"/>
</dbReference>
<dbReference type="NCBIfam" id="NF002133">
    <property type="entry name" value="PRK00971.1-2"/>
    <property type="match status" value="1"/>
</dbReference>
<comment type="catalytic activity">
    <reaction evidence="5 6">
        <text>L-glutamine + H2O = L-glutamate + NH4(+)</text>
        <dbReference type="Rhea" id="RHEA:15889"/>
        <dbReference type="ChEBI" id="CHEBI:15377"/>
        <dbReference type="ChEBI" id="CHEBI:28938"/>
        <dbReference type="ChEBI" id="CHEBI:29985"/>
        <dbReference type="ChEBI" id="CHEBI:58359"/>
        <dbReference type="EC" id="3.5.1.2"/>
    </reaction>
</comment>
<evidence type="ECO:0000313" key="8">
    <source>
        <dbReference type="Proteomes" id="UP001595533"/>
    </source>
</evidence>
<dbReference type="EMBL" id="JBHRTS010000008">
    <property type="protein sequence ID" value="MFC3195349.1"/>
    <property type="molecule type" value="Genomic_DNA"/>
</dbReference>
<evidence type="ECO:0000256" key="1">
    <source>
        <dbReference type="ARBA" id="ARBA00011076"/>
    </source>
</evidence>
<evidence type="ECO:0000256" key="5">
    <source>
        <dbReference type="ARBA" id="ARBA00049534"/>
    </source>
</evidence>
<evidence type="ECO:0000256" key="3">
    <source>
        <dbReference type="ARBA" id="ARBA00012918"/>
    </source>
</evidence>
<accession>A0ABV7JB54</accession>
<gene>
    <name evidence="6" type="primary">glsA</name>
    <name evidence="7" type="ORF">ACFODZ_13935</name>
</gene>
<feature type="binding site" evidence="6">
    <location>
        <position position="259"/>
    </location>
    <ligand>
        <name>substrate</name>
    </ligand>
</feature>
<dbReference type="GO" id="GO:0004359">
    <property type="term" value="F:glutaminase activity"/>
    <property type="evidence" value="ECO:0007669"/>
    <property type="project" value="UniProtKB-EC"/>
</dbReference>
<dbReference type="RefSeq" id="WP_077413039.1">
    <property type="nucleotide sequence ID" value="NZ_JBHRTS010000008.1"/>
</dbReference>
<comment type="caution">
    <text evidence="7">The sequence shown here is derived from an EMBL/GenBank/DDBJ whole genome shotgun (WGS) entry which is preliminary data.</text>
</comment>
<feature type="binding site" evidence="6">
    <location>
        <position position="114"/>
    </location>
    <ligand>
        <name>substrate</name>
    </ligand>
</feature>
<dbReference type="PANTHER" id="PTHR12544">
    <property type="entry name" value="GLUTAMINASE"/>
    <property type="match status" value="1"/>
</dbReference>
<dbReference type="EC" id="3.5.1.2" evidence="3 6"/>
<dbReference type="PANTHER" id="PTHR12544:SF29">
    <property type="entry name" value="GLUTAMINASE"/>
    <property type="match status" value="1"/>
</dbReference>
<evidence type="ECO:0000256" key="6">
    <source>
        <dbReference type="HAMAP-Rule" id="MF_00313"/>
    </source>
</evidence>
<feature type="binding site" evidence="6">
    <location>
        <position position="189"/>
    </location>
    <ligand>
        <name>substrate</name>
    </ligand>
</feature>
<dbReference type="InterPro" id="IPR015868">
    <property type="entry name" value="Glutaminase"/>
</dbReference>
<evidence type="ECO:0000256" key="4">
    <source>
        <dbReference type="ARBA" id="ARBA00022801"/>
    </source>
</evidence>
<comment type="similarity">
    <text evidence="1 6">Belongs to the glutaminase family.</text>
</comment>